<name>A0A2I0U5Y3_LIMLA</name>
<dbReference type="EMBL" id="KZ506120">
    <property type="protein sequence ID" value="PKU41421.1"/>
    <property type="molecule type" value="Genomic_DNA"/>
</dbReference>
<gene>
    <name evidence="1" type="ORF">llap_8286</name>
</gene>
<organism evidence="1 2">
    <name type="scientific">Limosa lapponica baueri</name>
    <dbReference type="NCBI Taxonomy" id="1758121"/>
    <lineage>
        <taxon>Eukaryota</taxon>
        <taxon>Metazoa</taxon>
        <taxon>Chordata</taxon>
        <taxon>Craniata</taxon>
        <taxon>Vertebrata</taxon>
        <taxon>Euteleostomi</taxon>
        <taxon>Archelosauria</taxon>
        <taxon>Archosauria</taxon>
        <taxon>Dinosauria</taxon>
        <taxon>Saurischia</taxon>
        <taxon>Theropoda</taxon>
        <taxon>Coelurosauria</taxon>
        <taxon>Aves</taxon>
        <taxon>Neognathae</taxon>
        <taxon>Neoaves</taxon>
        <taxon>Charadriiformes</taxon>
        <taxon>Scolopacidae</taxon>
        <taxon>Limosa</taxon>
    </lineage>
</organism>
<dbReference type="Proteomes" id="UP000233556">
    <property type="component" value="Unassembled WGS sequence"/>
</dbReference>
<reference evidence="2" key="1">
    <citation type="submission" date="2017-11" db="EMBL/GenBank/DDBJ databases">
        <authorList>
            <person name="Lima N.C."/>
            <person name="Parody-Merino A.M."/>
            <person name="Battley P.F."/>
            <person name="Fidler A.E."/>
            <person name="Prosdocimi F."/>
        </authorList>
    </citation>
    <scope>NUCLEOTIDE SEQUENCE [LARGE SCALE GENOMIC DNA]</scope>
</reference>
<sequence length="124" mass="13679">MPVQLFPAATGEDHCRVDIQPLEGPTPDQVDVPWRKLQPVEDLIHEQAPGRREAHAGASFLVGTMACGGTTLEQLVPDGLYPVERTHAGSVLEELQSVKRTHVRSVHEGMYPVEETPCWSMETV</sequence>
<keyword evidence="2" id="KW-1185">Reference proteome</keyword>
<dbReference type="AlphaFoldDB" id="A0A2I0U5Y3"/>
<evidence type="ECO:0000313" key="1">
    <source>
        <dbReference type="EMBL" id="PKU41421.1"/>
    </source>
</evidence>
<evidence type="ECO:0000313" key="2">
    <source>
        <dbReference type="Proteomes" id="UP000233556"/>
    </source>
</evidence>
<reference evidence="2" key="2">
    <citation type="submission" date="2017-12" db="EMBL/GenBank/DDBJ databases">
        <title>Genome sequence of the Bar-tailed Godwit (Limosa lapponica baueri).</title>
        <authorList>
            <person name="Lima N.C.B."/>
            <person name="Parody-Merino A.M."/>
            <person name="Battley P.F."/>
            <person name="Fidler A.E."/>
            <person name="Prosdocimi F."/>
        </authorList>
    </citation>
    <scope>NUCLEOTIDE SEQUENCE [LARGE SCALE GENOMIC DNA]</scope>
</reference>
<accession>A0A2I0U5Y3</accession>
<protein>
    <submittedName>
        <fullName evidence="1">Uncharacterized protein</fullName>
    </submittedName>
</protein>
<proteinExistence type="predicted"/>